<accession>A0A699KQA1</accession>
<feature type="region of interest" description="Disordered" evidence="1">
    <location>
        <begin position="1"/>
        <end position="22"/>
    </location>
</feature>
<evidence type="ECO:0000313" key="2">
    <source>
        <dbReference type="EMBL" id="GFB01870.1"/>
    </source>
</evidence>
<name>A0A699KQA1_TANCI</name>
<reference evidence="2" key="1">
    <citation type="journal article" date="2019" name="Sci. Rep.">
        <title>Draft genome of Tanacetum cinerariifolium, the natural source of mosquito coil.</title>
        <authorList>
            <person name="Yamashiro T."/>
            <person name="Shiraishi A."/>
            <person name="Satake H."/>
            <person name="Nakayama K."/>
        </authorList>
    </citation>
    <scope>NUCLEOTIDE SEQUENCE</scope>
</reference>
<proteinExistence type="predicted"/>
<feature type="non-terminal residue" evidence="2">
    <location>
        <position position="1"/>
    </location>
</feature>
<gene>
    <name evidence="2" type="ORF">Tci_673841</name>
</gene>
<protein>
    <submittedName>
        <fullName evidence="2">Putative zinc finger, CCHC-type, retrotransposon Gag domain protein</fullName>
    </submittedName>
</protein>
<sequence>NHASKKKIPNQPSTHFNPRGRRSTFVRDGIEAAIRDEGERVRMEETRAGGLARGPTAAPMDRECLFTGFIKCGPTQFHGTKGAVGLVCWFEKTENTFEISECTEGKKVKFATATLHGRALTWWNSQVATLGRKVANGRPWTEVKQMTIDEFCPTEEV</sequence>
<evidence type="ECO:0000256" key="1">
    <source>
        <dbReference type="SAM" id="MobiDB-lite"/>
    </source>
</evidence>
<organism evidence="2">
    <name type="scientific">Tanacetum cinerariifolium</name>
    <name type="common">Dalmatian daisy</name>
    <name type="synonym">Chrysanthemum cinerariifolium</name>
    <dbReference type="NCBI Taxonomy" id="118510"/>
    <lineage>
        <taxon>Eukaryota</taxon>
        <taxon>Viridiplantae</taxon>
        <taxon>Streptophyta</taxon>
        <taxon>Embryophyta</taxon>
        <taxon>Tracheophyta</taxon>
        <taxon>Spermatophyta</taxon>
        <taxon>Magnoliopsida</taxon>
        <taxon>eudicotyledons</taxon>
        <taxon>Gunneridae</taxon>
        <taxon>Pentapetalae</taxon>
        <taxon>asterids</taxon>
        <taxon>campanulids</taxon>
        <taxon>Asterales</taxon>
        <taxon>Asteraceae</taxon>
        <taxon>Asteroideae</taxon>
        <taxon>Anthemideae</taxon>
        <taxon>Anthemidinae</taxon>
        <taxon>Tanacetum</taxon>
    </lineage>
</organism>
<dbReference type="AlphaFoldDB" id="A0A699KQA1"/>
<comment type="caution">
    <text evidence="2">The sequence shown here is derived from an EMBL/GenBank/DDBJ whole genome shotgun (WGS) entry which is preliminary data.</text>
</comment>
<dbReference type="EMBL" id="BKCJ010534643">
    <property type="protein sequence ID" value="GFB01870.1"/>
    <property type="molecule type" value="Genomic_DNA"/>
</dbReference>